<protein>
    <submittedName>
        <fullName evidence="2">Uncharacterized protein</fullName>
    </submittedName>
</protein>
<keyword evidence="3" id="KW-1185">Reference proteome</keyword>
<dbReference type="RefSeq" id="WP_154328711.1">
    <property type="nucleotide sequence ID" value="NZ_CP045696.1"/>
</dbReference>
<keyword evidence="1" id="KW-0175">Coiled coil</keyword>
<evidence type="ECO:0000256" key="1">
    <source>
        <dbReference type="SAM" id="Coils"/>
    </source>
</evidence>
<reference evidence="2 3" key="1">
    <citation type="submission" date="2019-08" db="EMBL/GenBank/DDBJ databases">
        <title>In-depth cultivation of the pig gut microbiome towards novel bacterial diversity and tailored functional studies.</title>
        <authorList>
            <person name="Wylensek D."/>
            <person name="Hitch T.C.A."/>
            <person name="Clavel T."/>
        </authorList>
    </citation>
    <scope>NUCLEOTIDE SEQUENCE [LARGE SCALE GENOMIC DNA]</scope>
    <source>
        <strain evidence="2 3">Oil-RF-744-WCA-WT-10</strain>
    </source>
</reference>
<sequence length="97" mass="11347">MASELQDTLDRIINKSNILIEKYRVLSGEKEELEVKLELVEEDNERLRKENEALRQDNEYMKMARAVAPDPEKAAQVRSMISTLVRDIDRCINQLNE</sequence>
<evidence type="ECO:0000313" key="2">
    <source>
        <dbReference type="EMBL" id="MSS17444.1"/>
    </source>
</evidence>
<accession>A0A6L5XEK7</accession>
<feature type="coiled-coil region" evidence="1">
    <location>
        <begin position="23"/>
        <end position="64"/>
    </location>
</feature>
<dbReference type="Proteomes" id="UP000483362">
    <property type="component" value="Unassembled WGS sequence"/>
</dbReference>
<evidence type="ECO:0000313" key="3">
    <source>
        <dbReference type="Proteomes" id="UP000483362"/>
    </source>
</evidence>
<dbReference type="AlphaFoldDB" id="A0A6L5XEK7"/>
<dbReference type="EMBL" id="VULT01000009">
    <property type="protein sequence ID" value="MSS17444.1"/>
    <property type="molecule type" value="Genomic_DNA"/>
</dbReference>
<gene>
    <name evidence="2" type="ORF">FYJ29_06705</name>
</gene>
<comment type="caution">
    <text evidence="2">The sequence shown here is derived from an EMBL/GenBank/DDBJ whole genome shotgun (WGS) entry which is preliminary data.</text>
</comment>
<proteinExistence type="predicted"/>
<organism evidence="2 3">
    <name type="scientific">Sodaliphilus pleomorphus</name>
    <dbReference type="NCBI Taxonomy" id="2606626"/>
    <lineage>
        <taxon>Bacteria</taxon>
        <taxon>Pseudomonadati</taxon>
        <taxon>Bacteroidota</taxon>
        <taxon>Bacteroidia</taxon>
        <taxon>Bacteroidales</taxon>
        <taxon>Muribaculaceae</taxon>
        <taxon>Sodaliphilus</taxon>
    </lineage>
</organism>
<name>A0A6L5XEK7_9BACT</name>